<dbReference type="Gene3D" id="3.20.20.100">
    <property type="entry name" value="NADP-dependent oxidoreductase domain"/>
    <property type="match status" value="1"/>
</dbReference>
<evidence type="ECO:0000256" key="1">
    <source>
        <dbReference type="ARBA" id="ARBA00007905"/>
    </source>
</evidence>
<feature type="binding site" evidence="4">
    <location>
        <position position="135"/>
    </location>
    <ligand>
        <name>substrate</name>
    </ligand>
</feature>
<dbReference type="InterPro" id="IPR018170">
    <property type="entry name" value="Aldo/ket_reductase_CS"/>
</dbReference>
<dbReference type="InterPro" id="IPR020471">
    <property type="entry name" value="AKR"/>
</dbReference>
<accession>A0A921UZ19</accession>
<evidence type="ECO:0000256" key="3">
    <source>
        <dbReference type="PIRSR" id="PIRSR000097-1"/>
    </source>
</evidence>
<reference evidence="7" key="1">
    <citation type="journal article" date="2019" name="BMC Genomics">
        <title>A new reference genome for Sorghum bicolor reveals high levels of sequence similarity between sweet and grain genotypes: implications for the genetics of sugar metabolism.</title>
        <authorList>
            <person name="Cooper E.A."/>
            <person name="Brenton Z.W."/>
            <person name="Flinn B.S."/>
            <person name="Jenkins J."/>
            <person name="Shu S."/>
            <person name="Flowers D."/>
            <person name="Luo F."/>
            <person name="Wang Y."/>
            <person name="Xia P."/>
            <person name="Barry K."/>
            <person name="Daum C."/>
            <person name="Lipzen A."/>
            <person name="Yoshinaga Y."/>
            <person name="Schmutz J."/>
            <person name="Saski C."/>
            <person name="Vermerris W."/>
            <person name="Kresovich S."/>
        </authorList>
    </citation>
    <scope>NUCLEOTIDE SEQUENCE</scope>
</reference>
<name>A0A921UZ19_SORBI</name>
<dbReference type="GO" id="GO:0019290">
    <property type="term" value="P:siderophore biosynthetic process"/>
    <property type="evidence" value="ECO:0007669"/>
    <property type="project" value="UniProtKB-ARBA"/>
</dbReference>
<evidence type="ECO:0000256" key="5">
    <source>
        <dbReference type="PIRSR" id="PIRSR000097-3"/>
    </source>
</evidence>
<dbReference type="Proteomes" id="UP000807115">
    <property type="component" value="Chromosome 1"/>
</dbReference>
<comment type="caution">
    <text evidence="7">The sequence shown here is derived from an EMBL/GenBank/DDBJ whole genome shotgun (WGS) entry which is preliminary data.</text>
</comment>
<dbReference type="CDD" id="cd19124">
    <property type="entry name" value="AKR_AKR4A_4B"/>
    <property type="match status" value="1"/>
</dbReference>
<dbReference type="PROSITE" id="PS00063">
    <property type="entry name" value="ALDOKETO_REDUCTASE_3"/>
    <property type="match status" value="1"/>
</dbReference>
<proteinExistence type="inferred from homology"/>
<reference evidence="7" key="2">
    <citation type="submission" date="2020-10" db="EMBL/GenBank/DDBJ databases">
        <authorList>
            <person name="Cooper E.A."/>
            <person name="Brenton Z.W."/>
            <person name="Flinn B.S."/>
            <person name="Jenkins J."/>
            <person name="Shu S."/>
            <person name="Flowers D."/>
            <person name="Luo F."/>
            <person name="Wang Y."/>
            <person name="Xia P."/>
            <person name="Barry K."/>
            <person name="Daum C."/>
            <person name="Lipzen A."/>
            <person name="Yoshinaga Y."/>
            <person name="Schmutz J."/>
            <person name="Saski C."/>
            <person name="Vermerris W."/>
            <person name="Kresovich S."/>
        </authorList>
    </citation>
    <scope>NUCLEOTIDE SEQUENCE</scope>
</reference>
<feature type="active site" description="Proton donor" evidence="3">
    <location>
        <position position="72"/>
    </location>
</feature>
<gene>
    <name evidence="7" type="ORF">BDA96_01G297500</name>
</gene>
<comment type="similarity">
    <text evidence="1">Belongs to the aldo/keto reductase family.</text>
</comment>
<dbReference type="PANTHER" id="PTHR11732">
    <property type="entry name" value="ALDO/KETO REDUCTASE"/>
    <property type="match status" value="1"/>
</dbReference>
<feature type="domain" description="NADP-dependent oxidoreductase" evidence="6">
    <location>
        <begin position="33"/>
        <end position="314"/>
    </location>
</feature>
<organism evidence="7 8">
    <name type="scientific">Sorghum bicolor</name>
    <name type="common">Sorghum</name>
    <name type="synonym">Sorghum vulgare</name>
    <dbReference type="NCBI Taxonomy" id="4558"/>
    <lineage>
        <taxon>Eukaryota</taxon>
        <taxon>Viridiplantae</taxon>
        <taxon>Streptophyta</taxon>
        <taxon>Embryophyta</taxon>
        <taxon>Tracheophyta</taxon>
        <taxon>Spermatophyta</taxon>
        <taxon>Magnoliopsida</taxon>
        <taxon>Liliopsida</taxon>
        <taxon>Poales</taxon>
        <taxon>Poaceae</taxon>
        <taxon>PACMAD clade</taxon>
        <taxon>Panicoideae</taxon>
        <taxon>Andropogonodae</taxon>
        <taxon>Andropogoneae</taxon>
        <taxon>Sorghinae</taxon>
        <taxon>Sorghum</taxon>
    </lineage>
</organism>
<dbReference type="InterPro" id="IPR023210">
    <property type="entry name" value="NADP_OxRdtase_dom"/>
</dbReference>
<dbReference type="PIRSF" id="PIRSF000097">
    <property type="entry name" value="AKR"/>
    <property type="match status" value="1"/>
</dbReference>
<dbReference type="Pfam" id="PF00248">
    <property type="entry name" value="Aldo_ket_red"/>
    <property type="match status" value="1"/>
</dbReference>
<evidence type="ECO:0000259" key="6">
    <source>
        <dbReference type="Pfam" id="PF00248"/>
    </source>
</evidence>
<dbReference type="InterPro" id="IPR036812">
    <property type="entry name" value="NAD(P)_OxRdtase_dom_sf"/>
</dbReference>
<evidence type="ECO:0000256" key="2">
    <source>
        <dbReference type="ARBA" id="ARBA00023002"/>
    </source>
</evidence>
<dbReference type="GO" id="GO:0033707">
    <property type="term" value="F:3''-deamino-3''-oxonicotianamine reductase activity"/>
    <property type="evidence" value="ECO:0007669"/>
    <property type="project" value="UniProtKB-ARBA"/>
</dbReference>
<dbReference type="AlphaFoldDB" id="A0A921UZ19"/>
<dbReference type="InterPro" id="IPR044497">
    <property type="entry name" value="AKR4A/B"/>
</dbReference>
<dbReference type="FunFam" id="3.20.20.100:FF:000014">
    <property type="entry name" value="NAD(P)-linked oxidoreductase superfamily protein"/>
    <property type="match status" value="1"/>
</dbReference>
<dbReference type="SUPFAM" id="SSF51430">
    <property type="entry name" value="NAD(P)-linked oxidoreductase"/>
    <property type="match status" value="1"/>
</dbReference>
<evidence type="ECO:0000313" key="7">
    <source>
        <dbReference type="EMBL" id="KAG0549939.1"/>
    </source>
</evidence>
<keyword evidence="2" id="KW-0560">Oxidoreductase</keyword>
<dbReference type="GO" id="GO:1990641">
    <property type="term" value="P:response to iron ion starvation"/>
    <property type="evidence" value="ECO:0007669"/>
    <property type="project" value="UniProtKB-ARBA"/>
</dbReference>
<dbReference type="PROSITE" id="PS00798">
    <property type="entry name" value="ALDOKETO_REDUCTASE_1"/>
    <property type="match status" value="1"/>
</dbReference>
<dbReference type="PROSITE" id="PS00062">
    <property type="entry name" value="ALDOKETO_REDUCTASE_2"/>
    <property type="match status" value="1"/>
</dbReference>
<feature type="site" description="Lowers pKa of active site Tyr" evidence="5">
    <location>
        <position position="102"/>
    </location>
</feature>
<evidence type="ECO:0000313" key="8">
    <source>
        <dbReference type="Proteomes" id="UP000807115"/>
    </source>
</evidence>
<protein>
    <recommendedName>
        <fullName evidence="6">NADP-dependent oxidoreductase domain-containing protein</fullName>
    </recommendedName>
</protein>
<dbReference type="PRINTS" id="PR00069">
    <property type="entry name" value="ALDKETRDTASE"/>
</dbReference>
<sequence length="356" mass="38601">MAAGGGADQGSNAATFPMPAVALSSGGKPMPRVGFGTATATLGQAEGRAGVTEAILRALDAGYRHLDTAAVYNTEASLGDAVAEAVRAGTVASRDDLYVTSKLWMTDAHPGRVLPALHKTLQNLQTEYVDLYLIHHPVSMQPPDEARGGEGPAVVAKKGLVALDMEGVWEEMEECHRRGLARAIGVSNFSCKKLEYLLSFAKIPPAVNQVEVNPCCRQEKLRQFCRTKGIQLCGYSAMGASGTAWANNSVLESPVLKQIAQDRGKTVAQVCIRWVYEQGDCVIVKSFNPSRMRENLGIFDWELTDDDRRKISELPESRGNYDFLVHESGPYKTVEELWDGEITAGQSNETPLVSND</sequence>
<evidence type="ECO:0000256" key="4">
    <source>
        <dbReference type="PIRSR" id="PIRSR000097-2"/>
    </source>
</evidence>
<dbReference type="EMBL" id="CM027680">
    <property type="protein sequence ID" value="KAG0549939.1"/>
    <property type="molecule type" value="Genomic_DNA"/>
</dbReference>